<dbReference type="Gene3D" id="1.25.10.10">
    <property type="entry name" value="Leucine-rich Repeat Variant"/>
    <property type="match status" value="2"/>
</dbReference>
<feature type="non-terminal residue" evidence="4">
    <location>
        <position position="662"/>
    </location>
</feature>
<sequence>IFHATGDELEQVALKTLQVITTELSLGVSMGGSNDPVEKFLRPIITDCMAQLQKPELKLAKPSGKILKACAMASDPACTAITLATIPTLLSQYTTSDQATRKKALLDVLLDFLEASRALYGTAGLPTEHDKDFVTPLLTFKDRFFELFTNALMSSNEYNALRLAGIKGLHSMILLREFLSETEISYAVQFFVRIILEDPDSELQQTALDSLASLALLMPQVVRVIALPALFEMLPTSQSDMDVDTVVQKKSPEYILNAITKIGLEPTLFAETVPQILEKLGAVSNEFTGAANASYPIALLTTLLDLLKAKAQRSHGDLPQYLDNLVPHLIGMCIYPTIAASDDTESAMKNPEILNVVAGIMRVIMVHVDTSAQSGVINAIFGIFVHGNLSTLATFVTSPDQVPFTPLRSDSRTSQQNTTVLFATVIDSCRQQTVLPVENLQQFTGSLVEVTIKTPNVTQRGALAKAVGTILNKFNKGNALQGFISQVLVPQLHNVIGQEQSTSAEREAALIVYTWVAKAMVLSTNQIGYDMSGELMKMFSVPGLGKIAADGFNIVIGEQPDVMTKETFAVLRLLYKQRFFNYCIPYLVQGFESSTNGVRHNYLVALSHVLRNIPKQVLLTELPPLLPMLVHSLSFPDPELKSSTIATFQLITKDAPDLTAQH</sequence>
<organism evidence="4 5">
    <name type="scientific">Lunasporangiospora selenospora</name>
    <dbReference type="NCBI Taxonomy" id="979761"/>
    <lineage>
        <taxon>Eukaryota</taxon>
        <taxon>Fungi</taxon>
        <taxon>Fungi incertae sedis</taxon>
        <taxon>Mucoromycota</taxon>
        <taxon>Mortierellomycotina</taxon>
        <taxon>Mortierellomycetes</taxon>
        <taxon>Mortierellales</taxon>
        <taxon>Mortierellaceae</taxon>
        <taxon>Lunasporangiospora</taxon>
    </lineage>
</organism>
<reference evidence="4" key="1">
    <citation type="journal article" date="2020" name="Fungal Divers.">
        <title>Resolving the Mortierellaceae phylogeny through synthesis of multi-gene phylogenetics and phylogenomics.</title>
        <authorList>
            <person name="Vandepol N."/>
            <person name="Liber J."/>
            <person name="Desiro A."/>
            <person name="Na H."/>
            <person name="Kennedy M."/>
            <person name="Barry K."/>
            <person name="Grigoriev I.V."/>
            <person name="Miller A.N."/>
            <person name="O'Donnell K."/>
            <person name="Stajich J.E."/>
            <person name="Bonito G."/>
        </authorList>
    </citation>
    <scope>NUCLEOTIDE SEQUENCE</scope>
    <source>
        <strain evidence="4">KOD1015</strain>
    </source>
</reference>
<feature type="non-terminal residue" evidence="4">
    <location>
        <position position="1"/>
    </location>
</feature>
<dbReference type="InterPro" id="IPR011989">
    <property type="entry name" value="ARM-like"/>
</dbReference>
<dbReference type="Pfam" id="PF12460">
    <property type="entry name" value="MMS19_C"/>
    <property type="match status" value="1"/>
</dbReference>
<dbReference type="GO" id="GO:0006281">
    <property type="term" value="P:DNA repair"/>
    <property type="evidence" value="ECO:0007669"/>
    <property type="project" value="UniProtKB-UniRule"/>
</dbReference>
<evidence type="ECO:0000256" key="2">
    <source>
        <dbReference type="RuleBase" id="RU367072"/>
    </source>
</evidence>
<dbReference type="GO" id="GO:0097361">
    <property type="term" value="C:cytosolic [4Fe-4S] assembly targeting complex"/>
    <property type="evidence" value="ECO:0007669"/>
    <property type="project" value="UniProtKB-UniRule"/>
</dbReference>
<keyword evidence="2" id="KW-0227">DNA damage</keyword>
<keyword evidence="2" id="KW-0234">DNA repair</keyword>
<comment type="similarity">
    <text evidence="1 2">Belongs to the MET18/MMS19 family.</text>
</comment>
<dbReference type="OrthoDB" id="342900at2759"/>
<evidence type="ECO:0000256" key="1">
    <source>
        <dbReference type="ARBA" id="ARBA00009340"/>
    </source>
</evidence>
<proteinExistence type="inferred from homology"/>
<keyword evidence="5" id="KW-1185">Reference proteome</keyword>
<comment type="function">
    <text evidence="2">Key component of the cytosolic iron-sulfur protein assembly (CIA) complex, a multiprotein complex that mediates the incorporation of iron-sulfur cluster into apoproteins specifically involved in DNA metabolism and genomic integrity. In the CIA complex, MMS19 acts as an adapter between early-acting CIA components and a subset of cellular target iron-sulfur proteins.</text>
</comment>
<dbReference type="GO" id="GO:0016226">
    <property type="term" value="P:iron-sulfur cluster assembly"/>
    <property type="evidence" value="ECO:0007669"/>
    <property type="project" value="UniProtKB-UniRule"/>
</dbReference>
<dbReference type="AlphaFoldDB" id="A0A9P6KAM6"/>
<evidence type="ECO:0000313" key="5">
    <source>
        <dbReference type="Proteomes" id="UP000780801"/>
    </source>
</evidence>
<feature type="domain" description="MMS19 C-terminal" evidence="3">
    <location>
        <begin position="255"/>
        <end position="662"/>
    </location>
</feature>
<evidence type="ECO:0000313" key="4">
    <source>
        <dbReference type="EMBL" id="KAF9577943.1"/>
    </source>
</evidence>
<dbReference type="PANTHER" id="PTHR12891">
    <property type="entry name" value="DNA REPAIR/TRANSCRIPTION PROTEIN MET18/MMS19"/>
    <property type="match status" value="1"/>
</dbReference>
<dbReference type="GO" id="GO:0051604">
    <property type="term" value="P:protein maturation"/>
    <property type="evidence" value="ECO:0007669"/>
    <property type="project" value="UniProtKB-UniRule"/>
</dbReference>
<dbReference type="InterPro" id="IPR039920">
    <property type="entry name" value="MMS19"/>
</dbReference>
<keyword evidence="2" id="KW-0539">Nucleus</keyword>
<gene>
    <name evidence="4" type="ORF">BGW38_006535</name>
</gene>
<dbReference type="SUPFAM" id="SSF48371">
    <property type="entry name" value="ARM repeat"/>
    <property type="match status" value="1"/>
</dbReference>
<dbReference type="PANTHER" id="PTHR12891:SF0">
    <property type="entry name" value="MMS19 NUCLEOTIDE EXCISION REPAIR PROTEIN HOMOLOG"/>
    <property type="match status" value="1"/>
</dbReference>
<dbReference type="GO" id="GO:0005634">
    <property type="term" value="C:nucleus"/>
    <property type="evidence" value="ECO:0007669"/>
    <property type="project" value="UniProtKB-SubCell"/>
</dbReference>
<comment type="caution">
    <text evidence="4">The sequence shown here is derived from an EMBL/GenBank/DDBJ whole genome shotgun (WGS) entry which is preliminary data.</text>
</comment>
<dbReference type="EMBL" id="JAABOA010004193">
    <property type="protein sequence ID" value="KAF9577943.1"/>
    <property type="molecule type" value="Genomic_DNA"/>
</dbReference>
<evidence type="ECO:0000259" key="3">
    <source>
        <dbReference type="Pfam" id="PF12460"/>
    </source>
</evidence>
<protein>
    <recommendedName>
        <fullName evidence="2">MMS19 nucleotide excision repair protein</fullName>
    </recommendedName>
</protein>
<comment type="subcellular location">
    <subcellularLocation>
        <location evidence="2">Nucleus</location>
    </subcellularLocation>
</comment>
<name>A0A9P6KAM6_9FUNG</name>
<dbReference type="InterPro" id="IPR024687">
    <property type="entry name" value="MMS19_C"/>
</dbReference>
<dbReference type="Proteomes" id="UP000780801">
    <property type="component" value="Unassembled WGS sequence"/>
</dbReference>
<dbReference type="InterPro" id="IPR016024">
    <property type="entry name" value="ARM-type_fold"/>
</dbReference>
<accession>A0A9P6KAM6</accession>